<evidence type="ECO:0000313" key="1">
    <source>
        <dbReference type="EMBL" id="WCF98144.1"/>
    </source>
</evidence>
<name>A0AAE9X4D8_PORGN</name>
<dbReference type="AlphaFoldDB" id="A0AAE9X4D8"/>
<reference evidence="1" key="1">
    <citation type="submission" date="2023-01" db="EMBL/GenBank/DDBJ databases">
        <title>Phages are important unrecognized players in the ecology of the oral pathogen Porphyromonas gingivalis.</title>
        <authorList>
            <person name="Matrishin C.B."/>
            <person name="Kauffman K.M."/>
        </authorList>
    </citation>
    <scope>NUCLEOTIDE SEQUENCE</scope>
    <source>
        <strain evidence="1">HG1691old</strain>
    </source>
</reference>
<evidence type="ECO:0000313" key="2">
    <source>
        <dbReference type="Proteomes" id="UP001179540"/>
    </source>
</evidence>
<sequence length="432" mass="50857">MKSVFFIPTNRNIDKCLSSYVKEIVFAKERFNTSIPILIVETNNSFLAENKKVIESIKKQYHEIEIIHLTIDKQIEYFKELFGEIDGKIFKVFTYTGVNFGTAMNKLGLFTVSLGAEAFHRRDSDTYLISDKFPEIETLFPIENELKYLGRTIKYFKEKNKMETPLLTDEEKKILVVGGNYFGEWNLDVKDFARDSFERIYHLYDLLGFEKGSIVDICNEAFQFNQEYKQEDKLTLVTSVNDGLNPDCGNVAVFKLFEYLPALPGINTYAADYFFFDTSTALGFPSLHQSRPVFHEYHSERFEYEKKLRYWYGMMKFSDYFYLYNNIYNKKITDPYCNENALISSHIIRILSNEIRTFTVNNSFREDRIKRIADEVLSGFNDDYTRIANSLKPNISKYIMESNEDYMTHALLLDNWNKIICRAKEIDLKDYL</sequence>
<gene>
    <name evidence="1" type="ORF">NY149_06340</name>
</gene>
<protein>
    <submittedName>
        <fullName evidence="1">DUF6271 family protein</fullName>
    </submittedName>
</protein>
<proteinExistence type="predicted"/>
<dbReference type="InterPro" id="IPR046238">
    <property type="entry name" value="DUF6271"/>
</dbReference>
<dbReference type="Pfam" id="PF19787">
    <property type="entry name" value="DUF6271"/>
    <property type="match status" value="1"/>
</dbReference>
<dbReference type="RefSeq" id="WP_039417009.1">
    <property type="nucleotide sequence ID" value="NZ_CP007756.1"/>
</dbReference>
<dbReference type="EMBL" id="CP116613">
    <property type="protein sequence ID" value="WCF98144.1"/>
    <property type="molecule type" value="Genomic_DNA"/>
</dbReference>
<organism evidence="1 2">
    <name type="scientific">Porphyromonas gingivalis</name>
    <name type="common">Bacteroides gingivalis</name>
    <dbReference type="NCBI Taxonomy" id="837"/>
    <lineage>
        <taxon>Bacteria</taxon>
        <taxon>Pseudomonadati</taxon>
        <taxon>Bacteroidota</taxon>
        <taxon>Bacteroidia</taxon>
        <taxon>Bacteroidales</taxon>
        <taxon>Porphyromonadaceae</taxon>
        <taxon>Porphyromonas</taxon>
    </lineage>
</organism>
<accession>A0AAE9X4D8</accession>
<dbReference type="Proteomes" id="UP001179540">
    <property type="component" value="Chromosome"/>
</dbReference>